<keyword evidence="2" id="KW-1185">Reference proteome</keyword>
<dbReference type="EMBL" id="MU273466">
    <property type="protein sequence ID" value="KAI0037070.1"/>
    <property type="molecule type" value="Genomic_DNA"/>
</dbReference>
<comment type="caution">
    <text evidence="1">The sequence shown here is derived from an EMBL/GenBank/DDBJ whole genome shotgun (WGS) entry which is preliminary data.</text>
</comment>
<protein>
    <submittedName>
        <fullName evidence="1">Acid protease</fullName>
    </submittedName>
</protein>
<reference evidence="1" key="1">
    <citation type="submission" date="2021-02" db="EMBL/GenBank/DDBJ databases">
        <authorList>
            <consortium name="DOE Joint Genome Institute"/>
            <person name="Ahrendt S."/>
            <person name="Looney B.P."/>
            <person name="Miyauchi S."/>
            <person name="Morin E."/>
            <person name="Drula E."/>
            <person name="Courty P.E."/>
            <person name="Chicoki N."/>
            <person name="Fauchery L."/>
            <person name="Kohler A."/>
            <person name="Kuo A."/>
            <person name="Labutti K."/>
            <person name="Pangilinan J."/>
            <person name="Lipzen A."/>
            <person name="Riley R."/>
            <person name="Andreopoulos W."/>
            <person name="He G."/>
            <person name="Johnson J."/>
            <person name="Barry K.W."/>
            <person name="Grigoriev I.V."/>
            <person name="Nagy L."/>
            <person name="Hibbett D."/>
            <person name="Henrissat B."/>
            <person name="Matheny P.B."/>
            <person name="Labbe J."/>
            <person name="Martin F."/>
        </authorList>
    </citation>
    <scope>NUCLEOTIDE SEQUENCE</scope>
    <source>
        <strain evidence="1">EC-137</strain>
    </source>
</reference>
<gene>
    <name evidence="1" type="ORF">K488DRAFT_75622</name>
</gene>
<reference evidence="1" key="2">
    <citation type="journal article" date="2022" name="New Phytol.">
        <title>Evolutionary transition to the ectomycorrhizal habit in the genomes of a hyperdiverse lineage of mushroom-forming fungi.</title>
        <authorList>
            <person name="Looney B."/>
            <person name="Miyauchi S."/>
            <person name="Morin E."/>
            <person name="Drula E."/>
            <person name="Courty P.E."/>
            <person name="Kohler A."/>
            <person name="Kuo A."/>
            <person name="LaButti K."/>
            <person name="Pangilinan J."/>
            <person name="Lipzen A."/>
            <person name="Riley R."/>
            <person name="Andreopoulos W."/>
            <person name="He G."/>
            <person name="Johnson J."/>
            <person name="Nolan M."/>
            <person name="Tritt A."/>
            <person name="Barry K.W."/>
            <person name="Grigoriev I.V."/>
            <person name="Nagy L.G."/>
            <person name="Hibbett D."/>
            <person name="Henrissat B."/>
            <person name="Matheny P.B."/>
            <person name="Labbe J."/>
            <person name="Martin F.M."/>
        </authorList>
    </citation>
    <scope>NUCLEOTIDE SEQUENCE</scope>
    <source>
        <strain evidence="1">EC-137</strain>
    </source>
</reference>
<evidence type="ECO:0000313" key="2">
    <source>
        <dbReference type="Proteomes" id="UP000814128"/>
    </source>
</evidence>
<organism evidence="1 2">
    <name type="scientific">Vararia minispora EC-137</name>
    <dbReference type="NCBI Taxonomy" id="1314806"/>
    <lineage>
        <taxon>Eukaryota</taxon>
        <taxon>Fungi</taxon>
        <taxon>Dikarya</taxon>
        <taxon>Basidiomycota</taxon>
        <taxon>Agaricomycotina</taxon>
        <taxon>Agaricomycetes</taxon>
        <taxon>Russulales</taxon>
        <taxon>Lachnocladiaceae</taxon>
        <taxon>Vararia</taxon>
    </lineage>
</organism>
<proteinExistence type="predicted"/>
<name>A0ACB8QZI5_9AGAM</name>
<keyword evidence="1" id="KW-0378">Hydrolase</keyword>
<accession>A0ACB8QZI5</accession>
<sequence length="429" mass="44546">MIFTSAFIAASLPFIAALPTPLKVSRGLPIPLSKRDAARRADDGSLLTVCSKVHRGIAAYEVNTGATHSLASLVSTPLVKRQAGSGGDILTDDQQVLWFGTIQVGTPPVQYTVDFDTGSSDLFLPGPTCGTTCSNHTVYNPASSSTSSDLGKTFSLAYGDGSTVSGKQFTDVVAISGSTATNQTLGSANQYSSGFQSPNFPADGLMGMGFPSISVYGANPVFQTLVASGVITEPVFSFKLATEGSELFIGGTDANLFTGNFTFVNVTQQGYWQVEMDALTVNGQNVIPIAQTSSIIDTGTTLIVGDTQTVATAYRSIQGATDNGDGTYTVPCNATPNLSLTFGGRSFSVDPATFILGSSSGATTGCIGGLSYNDAIAGQFWIIGDVFLQNVYTQFDVGKGQVGFAALSSSSIHEGVTCKIEVVDEVPRD</sequence>
<dbReference type="Proteomes" id="UP000814128">
    <property type="component" value="Unassembled WGS sequence"/>
</dbReference>
<evidence type="ECO:0000313" key="1">
    <source>
        <dbReference type="EMBL" id="KAI0037070.1"/>
    </source>
</evidence>
<keyword evidence="1" id="KW-0645">Protease</keyword>